<dbReference type="EMBL" id="AP018823">
    <property type="protein sequence ID" value="BBF86742.1"/>
    <property type="molecule type" value="Genomic_DNA"/>
</dbReference>
<comment type="similarity">
    <text evidence="1 2">Belongs to the enoyl-CoA hydratase/isomerase family.</text>
</comment>
<dbReference type="AlphaFoldDB" id="A0A3G9GL72"/>
<dbReference type="InterPro" id="IPR014748">
    <property type="entry name" value="Enoyl-CoA_hydra_C"/>
</dbReference>
<protein>
    <submittedName>
        <fullName evidence="3">Enoyl-CoA hydratase</fullName>
        <ecNumber evidence="3">4.2.1.20</ecNumber>
    </submittedName>
</protein>
<dbReference type="NCBIfam" id="TIGR02280">
    <property type="entry name" value="PaaB1"/>
    <property type="match status" value="1"/>
</dbReference>
<organism evidence="3 4">
    <name type="scientific">Aquitalea magnusonii</name>
    <dbReference type="NCBI Taxonomy" id="332411"/>
    <lineage>
        <taxon>Bacteria</taxon>
        <taxon>Pseudomonadati</taxon>
        <taxon>Pseudomonadota</taxon>
        <taxon>Betaproteobacteria</taxon>
        <taxon>Neisseriales</taxon>
        <taxon>Chromobacteriaceae</taxon>
        <taxon>Aquitalea</taxon>
    </lineage>
</organism>
<dbReference type="OrthoDB" id="5291143at2"/>
<reference evidence="3 4" key="2">
    <citation type="journal article" date="2017" name="Genome Announc.">
        <title>Draft genome sequence of Aquitalea magnusonii strain H3, a plant growth-promoting bacterium of duckweed Lemna minor.</title>
        <authorList>
            <person name="Ishizawa H."/>
            <person name="Kuroda M."/>
            <person name="Ike M."/>
        </authorList>
    </citation>
    <scope>NUCLEOTIDE SEQUENCE [LARGE SCALE GENOMIC DNA]</scope>
    <source>
        <strain evidence="3 4">H3</strain>
    </source>
</reference>
<evidence type="ECO:0000256" key="1">
    <source>
        <dbReference type="ARBA" id="ARBA00005254"/>
    </source>
</evidence>
<reference evidence="4" key="3">
    <citation type="journal article" date="2017" name="Plant Physiol. Biochem.">
        <title>Differential oxidative and antioxidative response of duckweed Lemna minor toward plant growth promoting/inhibiting bacteria.</title>
        <authorList>
            <person name="Ishizawa H."/>
            <person name="Kuroda M."/>
            <person name="Morikawa M."/>
            <person name="Ike M."/>
        </authorList>
    </citation>
    <scope>NUCLEOTIDE SEQUENCE [LARGE SCALE GENOMIC DNA]</scope>
    <source>
        <strain evidence="4">H3</strain>
    </source>
</reference>
<dbReference type="PANTHER" id="PTHR43459">
    <property type="entry name" value="ENOYL-COA HYDRATASE"/>
    <property type="match status" value="1"/>
</dbReference>
<dbReference type="Pfam" id="PF00378">
    <property type="entry name" value="ECH_1"/>
    <property type="match status" value="1"/>
</dbReference>
<dbReference type="GO" id="GO:0004834">
    <property type="term" value="F:tryptophan synthase activity"/>
    <property type="evidence" value="ECO:0007669"/>
    <property type="project" value="UniProtKB-EC"/>
</dbReference>
<dbReference type="RefSeq" id="WP_089085541.1">
    <property type="nucleotide sequence ID" value="NZ_AP018823.1"/>
</dbReference>
<dbReference type="Proteomes" id="UP000198290">
    <property type="component" value="Chromosome"/>
</dbReference>
<dbReference type="SUPFAM" id="SSF52096">
    <property type="entry name" value="ClpP/crotonase"/>
    <property type="match status" value="1"/>
</dbReference>
<proteinExistence type="inferred from homology"/>
<name>A0A3G9GL72_9NEIS</name>
<dbReference type="KEGG" id="amah:DLM_3145"/>
<dbReference type="GO" id="GO:0010124">
    <property type="term" value="P:phenylacetate catabolic process"/>
    <property type="evidence" value="ECO:0007669"/>
    <property type="project" value="InterPro"/>
</dbReference>
<dbReference type="Gene3D" id="3.90.226.10">
    <property type="entry name" value="2-enoyl-CoA Hydratase, Chain A, domain 1"/>
    <property type="match status" value="1"/>
</dbReference>
<dbReference type="InterPro" id="IPR018376">
    <property type="entry name" value="Enoyl-CoA_hyd/isom_CS"/>
</dbReference>
<dbReference type="InterPro" id="IPR001753">
    <property type="entry name" value="Enoyl-CoA_hydra/iso"/>
</dbReference>
<dbReference type="Gene3D" id="1.10.12.10">
    <property type="entry name" value="Lyase 2-enoyl-coa Hydratase, Chain A, domain 2"/>
    <property type="match status" value="1"/>
</dbReference>
<dbReference type="FunFam" id="3.90.226.10:FF:000071">
    <property type="entry name" value="Putative enoyl-CoA hydratase PaaB"/>
    <property type="match status" value="1"/>
</dbReference>
<evidence type="ECO:0000313" key="3">
    <source>
        <dbReference type="EMBL" id="BBF86742.1"/>
    </source>
</evidence>
<reference evidence="4" key="1">
    <citation type="journal article" date="2017" name="Biotechnol. Biofuels">
        <title>Evaluation of environmental bacterial communities as a factor affecting the growth of duckweed Lemna minor.</title>
        <authorList>
            <person name="Ishizawa H."/>
            <person name="Kuroda M."/>
            <person name="Morikawa M."/>
            <person name="Ike M."/>
        </authorList>
    </citation>
    <scope>NUCLEOTIDE SEQUENCE [LARGE SCALE GENOMIC DNA]</scope>
    <source>
        <strain evidence="4">H3</strain>
    </source>
</reference>
<dbReference type="PANTHER" id="PTHR43459:SF1">
    <property type="entry name" value="EG:BACN32G11.4 PROTEIN"/>
    <property type="match status" value="1"/>
</dbReference>
<accession>A0A3G9GL72</accession>
<keyword evidence="3" id="KW-0456">Lyase</keyword>
<dbReference type="InterPro" id="IPR029045">
    <property type="entry name" value="ClpP/crotonase-like_dom_sf"/>
</dbReference>
<sequence>MPRPYQHIRLDIEAGVATLTLSRPDCLNSFNVDMHGEVAEALEQLSQDEAVRVLVLTGSGRGFCAGQDLSDRAVAPSDTPCDLGESIERYYAPLVCRLRSMPKPVIAAVNGVAAGAGANIALACDIVIAARSASFIQAFSKIGLMPDAGGSYFLPRLLGNARAMGLALLADKLPAEQAAAWGLIWRCVDDADFAAEVASTARQLAAGPTLAYARIKQAMHAAERNTLEQQLELERTFQQELGYSADYGEGVAAFMAKRTAQFVGK</sequence>
<gene>
    <name evidence="3" type="ORF">DLM_3145</name>
</gene>
<dbReference type="CDD" id="cd06558">
    <property type="entry name" value="crotonase-like"/>
    <property type="match status" value="1"/>
</dbReference>
<keyword evidence="4" id="KW-1185">Reference proteome</keyword>
<dbReference type="InterPro" id="IPR011968">
    <property type="entry name" value="PaaB1"/>
</dbReference>
<dbReference type="PROSITE" id="PS00166">
    <property type="entry name" value="ENOYL_COA_HYDRATASE"/>
    <property type="match status" value="1"/>
</dbReference>
<evidence type="ECO:0000256" key="2">
    <source>
        <dbReference type="RuleBase" id="RU003707"/>
    </source>
</evidence>
<dbReference type="EC" id="4.2.1.20" evidence="3"/>
<evidence type="ECO:0000313" key="4">
    <source>
        <dbReference type="Proteomes" id="UP000198290"/>
    </source>
</evidence>